<evidence type="ECO:0000313" key="2">
    <source>
        <dbReference type="Proteomes" id="UP000000305"/>
    </source>
</evidence>
<dbReference type="EMBL" id="GL732740">
    <property type="protein sequence ID" value="EFX65563.1"/>
    <property type="molecule type" value="Genomic_DNA"/>
</dbReference>
<gene>
    <name evidence="1" type="ORF">DAPPUDRAFT_117181</name>
</gene>
<reference evidence="1 2" key="1">
    <citation type="journal article" date="2011" name="Science">
        <title>The ecoresponsive genome of Daphnia pulex.</title>
        <authorList>
            <person name="Colbourne J.K."/>
            <person name="Pfrender M.E."/>
            <person name="Gilbert D."/>
            <person name="Thomas W.K."/>
            <person name="Tucker A."/>
            <person name="Oakley T.H."/>
            <person name="Tokishita S."/>
            <person name="Aerts A."/>
            <person name="Arnold G.J."/>
            <person name="Basu M.K."/>
            <person name="Bauer D.J."/>
            <person name="Caceres C.E."/>
            <person name="Carmel L."/>
            <person name="Casola C."/>
            <person name="Choi J.H."/>
            <person name="Detter J.C."/>
            <person name="Dong Q."/>
            <person name="Dusheyko S."/>
            <person name="Eads B.D."/>
            <person name="Frohlich T."/>
            <person name="Geiler-Samerotte K.A."/>
            <person name="Gerlach D."/>
            <person name="Hatcher P."/>
            <person name="Jogdeo S."/>
            <person name="Krijgsveld J."/>
            <person name="Kriventseva E.V."/>
            <person name="Kultz D."/>
            <person name="Laforsch C."/>
            <person name="Lindquist E."/>
            <person name="Lopez J."/>
            <person name="Manak J.R."/>
            <person name="Muller J."/>
            <person name="Pangilinan J."/>
            <person name="Patwardhan R.P."/>
            <person name="Pitluck S."/>
            <person name="Pritham E.J."/>
            <person name="Rechtsteiner A."/>
            <person name="Rho M."/>
            <person name="Rogozin I.B."/>
            <person name="Sakarya O."/>
            <person name="Salamov A."/>
            <person name="Schaack S."/>
            <person name="Shapiro H."/>
            <person name="Shiga Y."/>
            <person name="Skalitzky C."/>
            <person name="Smith Z."/>
            <person name="Souvorov A."/>
            <person name="Sung W."/>
            <person name="Tang Z."/>
            <person name="Tsuchiya D."/>
            <person name="Tu H."/>
            <person name="Vos H."/>
            <person name="Wang M."/>
            <person name="Wolf Y.I."/>
            <person name="Yamagata H."/>
            <person name="Yamada T."/>
            <person name="Ye Y."/>
            <person name="Shaw J.R."/>
            <person name="Andrews J."/>
            <person name="Crease T.J."/>
            <person name="Tang H."/>
            <person name="Lucas S.M."/>
            <person name="Robertson H.M."/>
            <person name="Bork P."/>
            <person name="Koonin E.V."/>
            <person name="Zdobnov E.M."/>
            <person name="Grigoriev I.V."/>
            <person name="Lynch M."/>
            <person name="Boore J.L."/>
        </authorList>
    </citation>
    <scope>NUCLEOTIDE SEQUENCE [LARGE SCALE GENOMIC DNA]</scope>
</reference>
<dbReference type="AlphaFoldDB" id="E9HRT1"/>
<protein>
    <submittedName>
        <fullName evidence="1">Uncharacterized protein</fullName>
    </submittedName>
</protein>
<dbReference type="KEGG" id="dpx:DAPPUDRAFT_117181"/>
<name>E9HRT1_DAPPU</name>
<organism evidence="1 2">
    <name type="scientific">Daphnia pulex</name>
    <name type="common">Water flea</name>
    <dbReference type="NCBI Taxonomy" id="6669"/>
    <lineage>
        <taxon>Eukaryota</taxon>
        <taxon>Metazoa</taxon>
        <taxon>Ecdysozoa</taxon>
        <taxon>Arthropoda</taxon>
        <taxon>Crustacea</taxon>
        <taxon>Branchiopoda</taxon>
        <taxon>Diplostraca</taxon>
        <taxon>Cladocera</taxon>
        <taxon>Anomopoda</taxon>
        <taxon>Daphniidae</taxon>
        <taxon>Daphnia</taxon>
    </lineage>
</organism>
<proteinExistence type="predicted"/>
<dbReference type="HOGENOM" id="CLU_1534101_0_0_1"/>
<dbReference type="InParanoid" id="E9HRT1"/>
<evidence type="ECO:0000313" key="1">
    <source>
        <dbReference type="EMBL" id="EFX65563.1"/>
    </source>
</evidence>
<sequence>MRAFPQKEEFEVSTARWHGYCRCLSMKNRLLLSLSNLFDVPVGVLDVPEQINGADRLTRVLIYIELLEYVGEYVSLTSQRGIGQVTACLFLLNRRKRILGALDQPFTGGEYHDLKVSVTDLIMSSVDPYHLRSRRAGVEVANMLSHNDATWSSQGREWAGFLNVEIGGVKGKYHR</sequence>
<accession>E9HRT1</accession>
<dbReference type="Proteomes" id="UP000000305">
    <property type="component" value="Unassembled WGS sequence"/>
</dbReference>
<keyword evidence="2" id="KW-1185">Reference proteome</keyword>